<feature type="region of interest" description="Disordered" evidence="1">
    <location>
        <begin position="158"/>
        <end position="220"/>
    </location>
</feature>
<accession>A0AAD5X0C8</accession>
<dbReference type="EMBL" id="JADGJD010001954">
    <property type="protein sequence ID" value="KAJ3036295.1"/>
    <property type="molecule type" value="Genomic_DNA"/>
</dbReference>
<feature type="region of interest" description="Disordered" evidence="1">
    <location>
        <begin position="393"/>
        <end position="419"/>
    </location>
</feature>
<dbReference type="Proteomes" id="UP001212841">
    <property type="component" value="Unassembled WGS sequence"/>
</dbReference>
<name>A0AAD5X0C8_9FUNG</name>
<proteinExistence type="predicted"/>
<evidence type="ECO:0000313" key="2">
    <source>
        <dbReference type="EMBL" id="KAJ3036295.1"/>
    </source>
</evidence>
<evidence type="ECO:0000313" key="3">
    <source>
        <dbReference type="Proteomes" id="UP001212841"/>
    </source>
</evidence>
<feature type="non-terminal residue" evidence="2">
    <location>
        <position position="419"/>
    </location>
</feature>
<sequence length="419" mass="45683">MTDLDCSTIADTHFSLDLTTYRDLSTENLRDGFNPILAHHKPLSLCFPNAAVDLEIVRILQRLGRDKKTVCFKGNKSGKMIRVFHVDHFNFGDLAVNELMKNAPYFGGPLFFAVLRDGDTANQRGRDDLLLQLKGKEGGFNMAGVMIGQHLPTSAPSMDPIPLPAYTEQQQQPPSAYNGILPFQGKHAAQQQQQQWSGYNGTPTQPAQQRQQGPGFSLPSIGHMLKNVSVEGGMGWATMAGTMAGMDGLLGIAESTPVAKGKRPNTFDEQITPANPAKIPANHPSPLNELQDDKALLITDTATKSLTREITLRWLRGVMQVKMDAVLIGHDGLILLFDKAAGAAKVRDHIRGGWESCFDEGAKVDYVNAIDVKALIRVDEMIRLKDLWASEVEETDGNSTDKNPAVLPPGTGGEIDSCD</sequence>
<gene>
    <name evidence="2" type="ORF">HK097_003880</name>
</gene>
<feature type="compositionally biased region" description="Polar residues" evidence="1">
    <location>
        <begin position="196"/>
        <end position="214"/>
    </location>
</feature>
<protein>
    <submittedName>
        <fullName evidence="2">Uncharacterized protein</fullName>
    </submittedName>
</protein>
<comment type="caution">
    <text evidence="2">The sequence shown here is derived from an EMBL/GenBank/DDBJ whole genome shotgun (WGS) entry which is preliminary data.</text>
</comment>
<evidence type="ECO:0000256" key="1">
    <source>
        <dbReference type="SAM" id="MobiDB-lite"/>
    </source>
</evidence>
<dbReference type="AlphaFoldDB" id="A0AAD5X0C8"/>
<feature type="region of interest" description="Disordered" evidence="1">
    <location>
        <begin position="259"/>
        <end position="286"/>
    </location>
</feature>
<reference evidence="2" key="1">
    <citation type="submission" date="2020-05" db="EMBL/GenBank/DDBJ databases">
        <title>Phylogenomic resolution of chytrid fungi.</title>
        <authorList>
            <person name="Stajich J.E."/>
            <person name="Amses K."/>
            <person name="Simmons R."/>
            <person name="Seto K."/>
            <person name="Myers J."/>
            <person name="Bonds A."/>
            <person name="Quandt C.A."/>
            <person name="Barry K."/>
            <person name="Liu P."/>
            <person name="Grigoriev I."/>
            <person name="Longcore J.E."/>
            <person name="James T.Y."/>
        </authorList>
    </citation>
    <scope>NUCLEOTIDE SEQUENCE</scope>
    <source>
        <strain evidence="2">JEL0318</strain>
    </source>
</reference>
<keyword evidence="3" id="KW-1185">Reference proteome</keyword>
<organism evidence="2 3">
    <name type="scientific">Rhizophlyctis rosea</name>
    <dbReference type="NCBI Taxonomy" id="64517"/>
    <lineage>
        <taxon>Eukaryota</taxon>
        <taxon>Fungi</taxon>
        <taxon>Fungi incertae sedis</taxon>
        <taxon>Chytridiomycota</taxon>
        <taxon>Chytridiomycota incertae sedis</taxon>
        <taxon>Chytridiomycetes</taxon>
        <taxon>Rhizophlyctidales</taxon>
        <taxon>Rhizophlyctidaceae</taxon>
        <taxon>Rhizophlyctis</taxon>
    </lineage>
</organism>